<dbReference type="InterPro" id="IPR036397">
    <property type="entry name" value="RNaseH_sf"/>
</dbReference>
<sequence>MGIISNHWIGPYFLPDNLNGESYENFLRADLSDLLDDLPLILIRDMWFQHDGCPAHFRRSVRDWLDTNYPNKWIGRGGPLPWPARSPDLTPMDFYVWGCMKSFVYSEPNPVSSVEDLRERIVDAANKMRTTLTTGVVKTGLRRRMRQCIRNRGSHVEHEL</sequence>
<dbReference type="EMBL" id="CAVLGL010000087">
    <property type="protein sequence ID" value="CAK1592175.1"/>
    <property type="molecule type" value="Genomic_DNA"/>
</dbReference>
<dbReference type="Proteomes" id="UP001314205">
    <property type="component" value="Unassembled WGS sequence"/>
</dbReference>
<accession>A0AAV1L9M8</accession>
<protein>
    <recommendedName>
        <fullName evidence="3">Transposase</fullName>
    </recommendedName>
</protein>
<evidence type="ECO:0008006" key="3">
    <source>
        <dbReference type="Google" id="ProtNLM"/>
    </source>
</evidence>
<evidence type="ECO:0000313" key="2">
    <source>
        <dbReference type="Proteomes" id="UP001314205"/>
    </source>
</evidence>
<comment type="caution">
    <text evidence="1">The sequence shown here is derived from an EMBL/GenBank/DDBJ whole genome shotgun (WGS) entry which is preliminary data.</text>
</comment>
<dbReference type="Gene3D" id="3.30.420.10">
    <property type="entry name" value="Ribonuclease H-like superfamily/Ribonuclease H"/>
    <property type="match status" value="1"/>
</dbReference>
<name>A0AAV1L9M8_9NEOP</name>
<gene>
    <name evidence="1" type="ORF">PARMNEM_LOCUS12208</name>
</gene>
<organism evidence="1 2">
    <name type="scientific">Parnassius mnemosyne</name>
    <name type="common">clouded apollo</name>
    <dbReference type="NCBI Taxonomy" id="213953"/>
    <lineage>
        <taxon>Eukaryota</taxon>
        <taxon>Metazoa</taxon>
        <taxon>Ecdysozoa</taxon>
        <taxon>Arthropoda</taxon>
        <taxon>Hexapoda</taxon>
        <taxon>Insecta</taxon>
        <taxon>Pterygota</taxon>
        <taxon>Neoptera</taxon>
        <taxon>Endopterygota</taxon>
        <taxon>Lepidoptera</taxon>
        <taxon>Glossata</taxon>
        <taxon>Ditrysia</taxon>
        <taxon>Papilionoidea</taxon>
        <taxon>Papilionidae</taxon>
        <taxon>Parnassiinae</taxon>
        <taxon>Parnassini</taxon>
        <taxon>Parnassius</taxon>
        <taxon>Driopa</taxon>
    </lineage>
</organism>
<dbReference type="PANTHER" id="PTHR47326:SF1">
    <property type="entry name" value="HTH PSQ-TYPE DOMAIN-CONTAINING PROTEIN"/>
    <property type="match status" value="1"/>
</dbReference>
<dbReference type="AlphaFoldDB" id="A0AAV1L9M8"/>
<evidence type="ECO:0000313" key="1">
    <source>
        <dbReference type="EMBL" id="CAK1592175.1"/>
    </source>
</evidence>
<reference evidence="1 2" key="1">
    <citation type="submission" date="2023-11" db="EMBL/GenBank/DDBJ databases">
        <authorList>
            <person name="Hedman E."/>
            <person name="Englund M."/>
            <person name="Stromberg M."/>
            <person name="Nyberg Akerstrom W."/>
            <person name="Nylinder S."/>
            <person name="Jareborg N."/>
            <person name="Kallberg Y."/>
            <person name="Kronander E."/>
        </authorList>
    </citation>
    <scope>NUCLEOTIDE SEQUENCE [LARGE SCALE GENOMIC DNA]</scope>
</reference>
<dbReference type="GO" id="GO:0003676">
    <property type="term" value="F:nucleic acid binding"/>
    <property type="evidence" value="ECO:0007669"/>
    <property type="project" value="InterPro"/>
</dbReference>
<dbReference type="PANTHER" id="PTHR47326">
    <property type="entry name" value="TRANSPOSABLE ELEMENT TC3 TRANSPOSASE-LIKE PROTEIN"/>
    <property type="match status" value="1"/>
</dbReference>
<keyword evidence="2" id="KW-1185">Reference proteome</keyword>
<proteinExistence type="predicted"/>